<gene>
    <name evidence="8" type="ORF">LKD22_03080</name>
</gene>
<feature type="transmembrane region" description="Helical" evidence="7">
    <location>
        <begin position="118"/>
        <end position="136"/>
    </location>
</feature>
<name>A0AAW4VXB4_9FIRM</name>
<comment type="similarity">
    <text evidence="2">Belongs to the chromate ion transporter (CHR) (TC 2.A.51) family.</text>
</comment>
<dbReference type="AlphaFoldDB" id="A0AAW4VXB4"/>
<dbReference type="InterPro" id="IPR003370">
    <property type="entry name" value="Chromate_transpt"/>
</dbReference>
<keyword evidence="5 7" id="KW-1133">Transmembrane helix</keyword>
<keyword evidence="4 7" id="KW-0812">Transmembrane</keyword>
<reference evidence="8 9" key="1">
    <citation type="submission" date="2021-10" db="EMBL/GenBank/DDBJ databases">
        <title>Anaerobic single-cell dispensing facilitates the cultivation of human gut bacteria.</title>
        <authorList>
            <person name="Afrizal A."/>
        </authorList>
    </citation>
    <scope>NUCLEOTIDE SEQUENCE [LARGE SCALE GENOMIC DNA]</scope>
    <source>
        <strain evidence="8 9">CLA-AA-H270</strain>
    </source>
</reference>
<evidence type="ECO:0000256" key="1">
    <source>
        <dbReference type="ARBA" id="ARBA00004651"/>
    </source>
</evidence>
<dbReference type="InterPro" id="IPR052518">
    <property type="entry name" value="CHR_Transporter"/>
</dbReference>
<feature type="transmembrane region" description="Helical" evidence="7">
    <location>
        <begin position="7"/>
        <end position="28"/>
    </location>
</feature>
<evidence type="ECO:0000256" key="3">
    <source>
        <dbReference type="ARBA" id="ARBA00022475"/>
    </source>
</evidence>
<evidence type="ECO:0000313" key="8">
    <source>
        <dbReference type="EMBL" id="MCC2176122.1"/>
    </source>
</evidence>
<keyword evidence="3" id="KW-1003">Cell membrane</keyword>
<dbReference type="EMBL" id="JAJEPX010000005">
    <property type="protein sequence ID" value="MCC2176122.1"/>
    <property type="molecule type" value="Genomic_DNA"/>
</dbReference>
<dbReference type="GeneID" id="98660956"/>
<accession>A0AAW4VXB4</accession>
<protein>
    <submittedName>
        <fullName evidence="8">Chromate transporter</fullName>
    </submittedName>
</protein>
<organism evidence="8 9">
    <name type="scientific">Agathobaculum butyriciproducens</name>
    <dbReference type="NCBI Taxonomy" id="1628085"/>
    <lineage>
        <taxon>Bacteria</taxon>
        <taxon>Bacillati</taxon>
        <taxon>Bacillota</taxon>
        <taxon>Clostridia</taxon>
        <taxon>Eubacteriales</taxon>
        <taxon>Butyricicoccaceae</taxon>
        <taxon>Agathobaculum</taxon>
    </lineage>
</organism>
<evidence type="ECO:0000256" key="4">
    <source>
        <dbReference type="ARBA" id="ARBA00022692"/>
    </source>
</evidence>
<dbReference type="GO" id="GO:0015109">
    <property type="term" value="F:chromate transmembrane transporter activity"/>
    <property type="evidence" value="ECO:0007669"/>
    <property type="project" value="InterPro"/>
</dbReference>
<evidence type="ECO:0000256" key="6">
    <source>
        <dbReference type="ARBA" id="ARBA00023136"/>
    </source>
</evidence>
<comment type="caution">
    <text evidence="8">The sequence shown here is derived from an EMBL/GenBank/DDBJ whole genome shotgun (WGS) entry which is preliminary data.</text>
</comment>
<evidence type="ECO:0000256" key="7">
    <source>
        <dbReference type="SAM" id="Phobius"/>
    </source>
</evidence>
<dbReference type="Proteomes" id="UP001298753">
    <property type="component" value="Unassembled WGS sequence"/>
</dbReference>
<comment type="subcellular location">
    <subcellularLocation>
        <location evidence="1">Cell membrane</location>
        <topology evidence="1">Multi-pass membrane protein</topology>
    </subcellularLocation>
</comment>
<sequence>MIFLQLFYEFFKTGLFAIGGGLATLPFLKQIALRYPWFTPNDLMDMIAISESTPGPIGVNSATYAGFHAAGIPGAITATCSLVLPSVIIIILVSRALDKFRDSPLVKNGFYGLRPASAGLIFGAMLEVFAASLLHTENWSGIASLGSVINVPAIIIFLVLSLGIWKLKKLHPIVFILIGAVCGIVFNL</sequence>
<dbReference type="GO" id="GO:0005886">
    <property type="term" value="C:plasma membrane"/>
    <property type="evidence" value="ECO:0007669"/>
    <property type="project" value="UniProtKB-SubCell"/>
</dbReference>
<feature type="transmembrane region" description="Helical" evidence="7">
    <location>
        <begin position="75"/>
        <end position="97"/>
    </location>
</feature>
<dbReference type="Pfam" id="PF02417">
    <property type="entry name" value="Chromate_transp"/>
    <property type="match status" value="1"/>
</dbReference>
<evidence type="ECO:0000256" key="5">
    <source>
        <dbReference type="ARBA" id="ARBA00022989"/>
    </source>
</evidence>
<evidence type="ECO:0000313" key="9">
    <source>
        <dbReference type="Proteomes" id="UP001298753"/>
    </source>
</evidence>
<proteinExistence type="inferred from homology"/>
<keyword evidence="9" id="KW-1185">Reference proteome</keyword>
<feature type="transmembrane region" description="Helical" evidence="7">
    <location>
        <begin position="142"/>
        <end position="163"/>
    </location>
</feature>
<dbReference type="PANTHER" id="PTHR43663">
    <property type="entry name" value="CHROMATE TRANSPORT PROTEIN-RELATED"/>
    <property type="match status" value="1"/>
</dbReference>
<evidence type="ECO:0000256" key="2">
    <source>
        <dbReference type="ARBA" id="ARBA00005262"/>
    </source>
</evidence>
<keyword evidence="6 7" id="KW-0472">Membrane</keyword>
<dbReference type="PANTHER" id="PTHR43663:SF1">
    <property type="entry name" value="CHROMATE TRANSPORTER"/>
    <property type="match status" value="1"/>
</dbReference>
<dbReference type="RefSeq" id="WP_227600201.1">
    <property type="nucleotide sequence ID" value="NZ_DBFYXB010000116.1"/>
</dbReference>
<feature type="transmembrane region" description="Helical" evidence="7">
    <location>
        <begin position="170"/>
        <end position="186"/>
    </location>
</feature>